<sequence>MENLTGIALVVDDIHKGCNLAFRYPVSFEHFYEKNISETDFCNKRKSGISAFHSLSASLFAKLFRPKNNLCGQCFELTIDNVRFISYPVQVIKQIESHGSSECEESHFQHSFGPSSGDRGSSPTSKCLSNKIGGCLNALSVDDVGLTSKVFENNKSETRMFNLVFAMEENTSKKMTINDRDSCAIAQLQSTVQQITEALLHEEVRTSFVSHQVRTLLMLRDDLIQQRRLKSNINTGPVNNLSTTSHRVYQGDSAVSADVFDLQTFVDLSLCKSTLANDLKRVYHELKELGFCHLRVNDWVNVSVTLSSVGKLDMTQFRPYHTLLLLRERNDVLDSLPVDATQQIRTLVEAANPLKNFRELSTETSLTQSQLYRLSAHLVHWNHAKIVDTITLHNVYKVRSDDGLLSSRTLGLQFRKRFSRQNFYAVLASFTGCRRLGESMKNLSPAQKSEHVMMLIWLLQHNLIAQLHRYVYFIVPPNTKNMAGSWKEGKSDADGANRQPEKELHRSRVQLEEGQNCPKNLRLRQQYLETIATTNSVFALFKRLCIYFNGQHHFEEIMWRENISRSELRTVLTSSITDHEANLNLKEEKKYLGGFRHVKTEQVFHHAATQFQVIRDTEEENLGKLSESQELKLSALVCSYLQEMIEQSFQAASLIQRFYRGYVARKTLQEKISRRKDHNESTLLRVVNSNDLQIRHHKRGMHRRMHPRTANDFEILYNELHRWRQNETMQLRSNATLKTESELRKEIEQLSEKETYLLRTIERLKMSAAHGNRKERIADMLKFMARSKRWQMSDGNVKEVETPFTIRAKELLHLYDALRVHHVPLNSRVEILKQVKQTVQEFECALSTELLALIDRETDLLTRGRSIQSLEGLRKRILNAFLRFIESPTSNPGAKLLQME</sequence>
<dbReference type="GO" id="GO:0034198">
    <property type="term" value="P:cellular response to amino acid starvation"/>
    <property type="evidence" value="ECO:0007669"/>
    <property type="project" value="TreeGrafter"/>
</dbReference>
<dbReference type="EMBL" id="CAIX01000017">
    <property type="protein sequence ID" value="CCI41274.1"/>
    <property type="molecule type" value="Genomic_DNA"/>
</dbReference>
<name>A0A024G4P3_9STRA</name>
<dbReference type="PANTHER" id="PTHR13153">
    <property type="entry name" value="CGTHBA PROTEIN -14 GENE PROTEIN"/>
    <property type="match status" value="1"/>
</dbReference>
<dbReference type="GO" id="GO:1990130">
    <property type="term" value="C:GATOR1 complex"/>
    <property type="evidence" value="ECO:0007669"/>
    <property type="project" value="TreeGrafter"/>
</dbReference>
<dbReference type="CDD" id="cd23767">
    <property type="entry name" value="IQCD"/>
    <property type="match status" value="1"/>
</dbReference>
<evidence type="ECO:0000256" key="1">
    <source>
        <dbReference type="ARBA" id="ARBA00010546"/>
    </source>
</evidence>
<feature type="compositionally biased region" description="Polar residues" evidence="3">
    <location>
        <begin position="112"/>
        <end position="124"/>
    </location>
</feature>
<dbReference type="OrthoDB" id="18648at2759"/>
<dbReference type="Pfam" id="PF03666">
    <property type="entry name" value="NPR3"/>
    <property type="match status" value="2"/>
</dbReference>
<dbReference type="PANTHER" id="PTHR13153:SF5">
    <property type="entry name" value="GATOR COMPLEX PROTEIN NPRL3"/>
    <property type="match status" value="1"/>
</dbReference>
<dbReference type="GO" id="GO:0038202">
    <property type="term" value="P:TORC1 signaling"/>
    <property type="evidence" value="ECO:0007669"/>
    <property type="project" value="TreeGrafter"/>
</dbReference>
<evidence type="ECO:0000259" key="4">
    <source>
        <dbReference type="Pfam" id="PF24064"/>
    </source>
</evidence>
<dbReference type="InterPro" id="IPR005365">
    <property type="entry name" value="Npr3"/>
</dbReference>
<feature type="region of interest" description="Disordered" evidence="3">
    <location>
        <begin position="105"/>
        <end position="124"/>
    </location>
</feature>
<dbReference type="InterPro" id="IPR056603">
    <property type="entry name" value="HTH_NPRL3"/>
</dbReference>
<protein>
    <submittedName>
        <fullName evidence="6">Uncharacterized protein</fullName>
    </submittedName>
</protein>
<dbReference type="InParanoid" id="A0A024G4P3"/>
<keyword evidence="7" id="KW-1185">Reference proteome</keyword>
<dbReference type="Proteomes" id="UP000053237">
    <property type="component" value="Unassembled WGS sequence"/>
</dbReference>
<dbReference type="GO" id="GO:1904262">
    <property type="term" value="P:negative regulation of TORC1 signaling"/>
    <property type="evidence" value="ECO:0007669"/>
    <property type="project" value="TreeGrafter"/>
</dbReference>
<reference evidence="6 7" key="1">
    <citation type="submission" date="2012-05" db="EMBL/GenBank/DDBJ databases">
        <title>Recombination and specialization in a pathogen metapopulation.</title>
        <authorList>
            <person name="Gardiner A."/>
            <person name="Kemen E."/>
            <person name="Schultz-Larsen T."/>
            <person name="MacLean D."/>
            <person name="Van Oosterhout C."/>
            <person name="Jones J.D.G."/>
        </authorList>
    </citation>
    <scope>NUCLEOTIDE SEQUENCE [LARGE SCALE GENOMIC DNA]</scope>
    <source>
        <strain evidence="6 7">Ac Nc2</strain>
    </source>
</reference>
<dbReference type="Pfam" id="PF24064">
    <property type="entry name" value="HTH_NPRL3"/>
    <property type="match status" value="1"/>
</dbReference>
<evidence type="ECO:0000313" key="7">
    <source>
        <dbReference type="Proteomes" id="UP000053237"/>
    </source>
</evidence>
<organism evidence="6 7">
    <name type="scientific">Albugo candida</name>
    <dbReference type="NCBI Taxonomy" id="65357"/>
    <lineage>
        <taxon>Eukaryota</taxon>
        <taxon>Sar</taxon>
        <taxon>Stramenopiles</taxon>
        <taxon>Oomycota</taxon>
        <taxon>Peronosporomycetes</taxon>
        <taxon>Albuginales</taxon>
        <taxon>Albuginaceae</taxon>
        <taxon>Albugo</taxon>
    </lineage>
</organism>
<dbReference type="InterPro" id="IPR000048">
    <property type="entry name" value="IQ_motif_EF-hand-BS"/>
</dbReference>
<evidence type="ECO:0000259" key="5">
    <source>
        <dbReference type="Pfam" id="PF25805"/>
    </source>
</evidence>
<feature type="compositionally biased region" description="Basic and acidic residues" evidence="3">
    <location>
        <begin position="487"/>
        <end position="508"/>
    </location>
</feature>
<feature type="domain" description="GATOR1 complex protein NPRL3 C-terminal HTH" evidence="4">
    <location>
        <begin position="525"/>
        <end position="573"/>
    </location>
</feature>
<accession>A0A024G4P3</accession>
<gene>
    <name evidence="6" type="ORF">BN9_020580</name>
</gene>
<proteinExistence type="inferred from homology"/>
<dbReference type="InterPro" id="IPR057887">
    <property type="entry name" value="IQUB_helical"/>
</dbReference>
<comment type="similarity">
    <text evidence="1 2">Belongs to the NPR3 family.</text>
</comment>
<comment type="caution">
    <text evidence="6">The sequence shown here is derived from an EMBL/GenBank/DDBJ whole genome shotgun (WGS) entry which is preliminary data.</text>
</comment>
<evidence type="ECO:0000256" key="3">
    <source>
        <dbReference type="SAM" id="MobiDB-lite"/>
    </source>
</evidence>
<feature type="region of interest" description="Disordered" evidence="3">
    <location>
        <begin position="484"/>
        <end position="508"/>
    </location>
</feature>
<dbReference type="Pfam" id="PF25805">
    <property type="entry name" value="IQUB"/>
    <property type="match status" value="1"/>
</dbReference>
<dbReference type="PROSITE" id="PS50096">
    <property type="entry name" value="IQ"/>
    <property type="match status" value="1"/>
</dbReference>
<dbReference type="GO" id="GO:0010508">
    <property type="term" value="P:positive regulation of autophagy"/>
    <property type="evidence" value="ECO:0007669"/>
    <property type="project" value="TreeGrafter"/>
</dbReference>
<dbReference type="STRING" id="65357.A0A024G4P3"/>
<evidence type="ECO:0000256" key="2">
    <source>
        <dbReference type="RuleBase" id="RU368069"/>
    </source>
</evidence>
<evidence type="ECO:0000313" key="6">
    <source>
        <dbReference type="EMBL" id="CCI41274.1"/>
    </source>
</evidence>
<feature type="domain" description="IQ motif and ubiquitin-like" evidence="5">
    <location>
        <begin position="772"/>
        <end position="898"/>
    </location>
</feature>
<dbReference type="AlphaFoldDB" id="A0A024G4P3"/>
<dbReference type="Pfam" id="PF00612">
    <property type="entry name" value="IQ"/>
    <property type="match status" value="1"/>
</dbReference>